<gene>
    <name evidence="1" type="ORF">WMSIL1_LOCUS6187</name>
</gene>
<dbReference type="AlphaFoldDB" id="A0A564YHR0"/>
<accession>A0A564YHR0</accession>
<organism evidence="1 2">
    <name type="scientific">Hymenolepis diminuta</name>
    <name type="common">Rat tapeworm</name>
    <dbReference type="NCBI Taxonomy" id="6216"/>
    <lineage>
        <taxon>Eukaryota</taxon>
        <taxon>Metazoa</taxon>
        <taxon>Spiralia</taxon>
        <taxon>Lophotrochozoa</taxon>
        <taxon>Platyhelminthes</taxon>
        <taxon>Cestoda</taxon>
        <taxon>Eucestoda</taxon>
        <taxon>Cyclophyllidea</taxon>
        <taxon>Hymenolepididae</taxon>
        <taxon>Hymenolepis</taxon>
    </lineage>
</organism>
<keyword evidence="2" id="KW-1185">Reference proteome</keyword>
<reference evidence="1 2" key="1">
    <citation type="submission" date="2019-07" db="EMBL/GenBank/DDBJ databases">
        <authorList>
            <person name="Jastrzebski P J."/>
            <person name="Paukszto L."/>
            <person name="Jastrzebski P J."/>
        </authorList>
    </citation>
    <scope>NUCLEOTIDE SEQUENCE [LARGE SCALE GENOMIC DNA]</scope>
    <source>
        <strain evidence="1 2">WMS-il1</strain>
    </source>
</reference>
<evidence type="ECO:0000313" key="2">
    <source>
        <dbReference type="Proteomes" id="UP000321570"/>
    </source>
</evidence>
<dbReference type="EMBL" id="CABIJS010000221">
    <property type="protein sequence ID" value="VUZ46499.1"/>
    <property type="molecule type" value="Genomic_DNA"/>
</dbReference>
<sequence length="182" mass="20803">MLCDSMYRWDARLKFLEKTIFRECYVTYRNINLMGLGRKRNPSDIYSRTYECGKSRERMQLVSTCCQNPSSIYSYSIAETGFSQNSALTYHFGSTKGAAYTVVTNSHSKGSNFTLLSPTTSRSAISNLNKLVVYQKRSLRTQIHSLAQHFPKFCSYRSIIHLRRSLAVLGPSTPQQNLKVKV</sequence>
<evidence type="ECO:0000313" key="1">
    <source>
        <dbReference type="EMBL" id="VUZ46499.1"/>
    </source>
</evidence>
<proteinExistence type="predicted"/>
<protein>
    <submittedName>
        <fullName evidence="1">Uncharacterized protein</fullName>
    </submittedName>
</protein>
<name>A0A564YHR0_HYMDI</name>
<dbReference type="Proteomes" id="UP000321570">
    <property type="component" value="Unassembled WGS sequence"/>
</dbReference>